<dbReference type="InParanoid" id="A0A2J6SU90"/>
<dbReference type="EMBL" id="KZ613865">
    <property type="protein sequence ID" value="PMD54348.1"/>
    <property type="molecule type" value="Genomic_DNA"/>
</dbReference>
<feature type="compositionally biased region" description="Basic residues" evidence="1">
    <location>
        <begin position="63"/>
        <end position="78"/>
    </location>
</feature>
<feature type="region of interest" description="Disordered" evidence="1">
    <location>
        <begin position="48"/>
        <end position="78"/>
    </location>
</feature>
<proteinExistence type="predicted"/>
<name>A0A2J6SU90_9HELO</name>
<dbReference type="Gene3D" id="2.60.130.10">
    <property type="entry name" value="Aromatic compound dioxygenase"/>
    <property type="match status" value="1"/>
</dbReference>
<dbReference type="Pfam" id="PF04444">
    <property type="entry name" value="Dioxygenase_N"/>
    <property type="match status" value="1"/>
</dbReference>
<keyword evidence="4" id="KW-1185">Reference proteome</keyword>
<dbReference type="PANTHER" id="PTHR33711">
    <property type="entry name" value="DIOXYGENASE, PUTATIVE (AFU_ORTHOLOGUE AFUA_2G02910)-RELATED"/>
    <property type="match status" value="1"/>
</dbReference>
<evidence type="ECO:0000259" key="2">
    <source>
        <dbReference type="Pfam" id="PF04444"/>
    </source>
</evidence>
<dbReference type="PANTHER" id="PTHR33711:SF5">
    <property type="entry name" value="INTRADIOL RING-CLEAVAGE DIOXYGENASE PRCA"/>
    <property type="match status" value="1"/>
</dbReference>
<sequence>MMVMQFANHVAQMSTSTRHQGHRISDALGLESLVDEIAHKLLIDGANPTSSSILGPFWSPKRSVPRTRRQHQPRSSTR</sequence>
<dbReference type="InterPro" id="IPR015889">
    <property type="entry name" value="Intradiol_dOase_core"/>
</dbReference>
<evidence type="ECO:0000256" key="1">
    <source>
        <dbReference type="SAM" id="MobiDB-lite"/>
    </source>
</evidence>
<dbReference type="RefSeq" id="XP_024731252.1">
    <property type="nucleotide sequence ID" value="XM_024887972.1"/>
</dbReference>
<dbReference type="SUPFAM" id="SSF49482">
    <property type="entry name" value="Aromatic compound dioxygenase"/>
    <property type="match status" value="1"/>
</dbReference>
<organism evidence="3 4">
    <name type="scientific">Hyaloscypha bicolor E</name>
    <dbReference type="NCBI Taxonomy" id="1095630"/>
    <lineage>
        <taxon>Eukaryota</taxon>
        <taxon>Fungi</taxon>
        <taxon>Dikarya</taxon>
        <taxon>Ascomycota</taxon>
        <taxon>Pezizomycotina</taxon>
        <taxon>Leotiomycetes</taxon>
        <taxon>Helotiales</taxon>
        <taxon>Hyaloscyphaceae</taxon>
        <taxon>Hyaloscypha</taxon>
        <taxon>Hyaloscypha bicolor</taxon>
    </lineage>
</organism>
<accession>A0A2J6SU90</accession>
<protein>
    <recommendedName>
        <fullName evidence="2">Catechol dioxygenase N-terminal domain-containing protein</fullName>
    </recommendedName>
</protein>
<dbReference type="AlphaFoldDB" id="A0A2J6SU90"/>
<dbReference type="GO" id="GO:0018576">
    <property type="term" value="F:catechol 1,2-dioxygenase activity"/>
    <property type="evidence" value="ECO:0007669"/>
    <property type="project" value="InterPro"/>
</dbReference>
<evidence type="ECO:0000313" key="3">
    <source>
        <dbReference type="EMBL" id="PMD54348.1"/>
    </source>
</evidence>
<evidence type="ECO:0000313" key="4">
    <source>
        <dbReference type="Proteomes" id="UP000235371"/>
    </source>
</evidence>
<feature type="domain" description="Catechol dioxygenase N-terminal" evidence="2">
    <location>
        <begin position="3"/>
        <end position="40"/>
    </location>
</feature>
<dbReference type="InterPro" id="IPR007535">
    <property type="entry name" value="Catechol_dOase_N"/>
</dbReference>
<dbReference type="GeneID" id="36596048"/>
<dbReference type="GO" id="GO:0009712">
    <property type="term" value="P:catechol-containing compound metabolic process"/>
    <property type="evidence" value="ECO:0007669"/>
    <property type="project" value="InterPro"/>
</dbReference>
<reference evidence="3 4" key="1">
    <citation type="submission" date="2016-04" db="EMBL/GenBank/DDBJ databases">
        <title>A degradative enzymes factory behind the ericoid mycorrhizal symbiosis.</title>
        <authorList>
            <consortium name="DOE Joint Genome Institute"/>
            <person name="Martino E."/>
            <person name="Morin E."/>
            <person name="Grelet G."/>
            <person name="Kuo A."/>
            <person name="Kohler A."/>
            <person name="Daghino S."/>
            <person name="Barry K."/>
            <person name="Choi C."/>
            <person name="Cichocki N."/>
            <person name="Clum A."/>
            <person name="Copeland A."/>
            <person name="Hainaut M."/>
            <person name="Haridas S."/>
            <person name="Labutti K."/>
            <person name="Lindquist E."/>
            <person name="Lipzen A."/>
            <person name="Khouja H.-R."/>
            <person name="Murat C."/>
            <person name="Ohm R."/>
            <person name="Olson A."/>
            <person name="Spatafora J."/>
            <person name="Veneault-Fourrey C."/>
            <person name="Henrissat B."/>
            <person name="Grigoriev I."/>
            <person name="Martin F."/>
            <person name="Perotto S."/>
        </authorList>
    </citation>
    <scope>NUCLEOTIDE SEQUENCE [LARGE SCALE GENOMIC DNA]</scope>
    <source>
        <strain evidence="3 4">E</strain>
    </source>
</reference>
<dbReference type="STRING" id="1095630.A0A2J6SU90"/>
<gene>
    <name evidence="3" type="ORF">K444DRAFT_699078</name>
</gene>
<dbReference type="Proteomes" id="UP000235371">
    <property type="component" value="Unassembled WGS sequence"/>
</dbReference>
<dbReference type="InterPro" id="IPR050770">
    <property type="entry name" value="Intradiol_RC_Dioxygenase"/>
</dbReference>
<dbReference type="GO" id="GO:0005506">
    <property type="term" value="F:iron ion binding"/>
    <property type="evidence" value="ECO:0007669"/>
    <property type="project" value="InterPro"/>
</dbReference>